<reference evidence="1 2" key="1">
    <citation type="journal article" date="2008" name="BMC Genomics">
        <title>The missing link: Bordetella petrii is endowed with both the metabolic versatility of environmental bacteria and virulence traits of pathogenic Bordetellae.</title>
        <authorList>
            <person name="Gross R."/>
            <person name="Guzman C.A."/>
            <person name="Sebaihia M."/>
            <person name="Martins Dos Santos V.A."/>
            <person name="Pieper D.H."/>
            <person name="Koebnik R."/>
            <person name="Lechner M."/>
            <person name="Bartels D."/>
            <person name="Buhrmester J."/>
            <person name="Choudhuri J.V."/>
            <person name="Ebensen T."/>
            <person name="Gaigalat L."/>
            <person name="Herrmann S."/>
            <person name="Khachane A.N."/>
            <person name="Larisch C."/>
            <person name="Link S."/>
            <person name="Linke B."/>
            <person name="Meyer F."/>
            <person name="Mormann S."/>
            <person name="Nakunst D."/>
            <person name="Rueckert C."/>
            <person name="Schneiker-Bekel S."/>
            <person name="Schulze K."/>
            <person name="Vorhoelter F.J."/>
            <person name="Yevsa T."/>
            <person name="Engle J.T."/>
            <person name="Goldman W.E."/>
            <person name="Puehler A."/>
            <person name="Goebel U.B."/>
            <person name="Goesmann A."/>
            <person name="Bloecker H."/>
            <person name="Kaiser O."/>
            <person name="Martinez-Arias R."/>
        </authorList>
    </citation>
    <scope>NUCLEOTIDE SEQUENCE [LARGE SCALE GENOMIC DNA]</scope>
    <source>
        <strain evidence="2">ATCC BAA-461 / DSM 12804 / CCUG 43448 / CIP 107267 / Se-1111R</strain>
    </source>
</reference>
<dbReference type="AlphaFoldDB" id="A9I0C7"/>
<keyword evidence="2" id="KW-1185">Reference proteome</keyword>
<proteinExistence type="predicted"/>
<evidence type="ECO:0000313" key="2">
    <source>
        <dbReference type="Proteomes" id="UP000001225"/>
    </source>
</evidence>
<name>A9I0C7_BORPD</name>
<dbReference type="eggNOG" id="COG5662">
    <property type="taxonomic scope" value="Bacteria"/>
</dbReference>
<keyword evidence="1" id="KW-0472">Membrane</keyword>
<dbReference type="STRING" id="94624.Bpet3695"/>
<protein>
    <submittedName>
        <fullName evidence="1">Transmembrane regulator</fullName>
    </submittedName>
</protein>
<dbReference type="KEGG" id="bpt:Bpet3695"/>
<sequence length="274" mass="29372">MNDQTPHLAPGCGAPIAEADLHAYVDRQLSDERAAEIAAFLQQHPEARERVQAWREQNRLLREWLAPVASEPLPLRLPLAPPVAQRRWPALAAALALAACSATAAWLVRGELDRRQASAARVAAATAGEAAFAHRAAIAHAVYAADARRPVEIGADQEQALVTWLTKRLGAPVRAPALAQAGYALVGGRLLPGGQGPVAQFMYASPEGRRLTLYVTREAAGGKTAFQFAQEGPVRVFYWVDGSFGYALSGEVERGELMRISTEVYRQLGAAPAG</sequence>
<dbReference type="EMBL" id="AM902716">
    <property type="protein sequence ID" value="CAP44038.1"/>
    <property type="molecule type" value="Genomic_DNA"/>
</dbReference>
<organism evidence="1 2">
    <name type="scientific">Bordetella petrii (strain ATCC BAA-461 / DSM 12804 / CCUG 43448 / CIP 107267 / Se-1111R)</name>
    <dbReference type="NCBI Taxonomy" id="340100"/>
    <lineage>
        <taxon>Bacteria</taxon>
        <taxon>Pseudomonadati</taxon>
        <taxon>Pseudomonadota</taxon>
        <taxon>Betaproteobacteria</taxon>
        <taxon>Burkholderiales</taxon>
        <taxon>Alcaligenaceae</taxon>
        <taxon>Bordetella</taxon>
    </lineage>
</organism>
<dbReference type="Proteomes" id="UP000001225">
    <property type="component" value="Chromosome"/>
</dbReference>
<accession>A9I0C7</accession>
<evidence type="ECO:0000313" key="1">
    <source>
        <dbReference type="EMBL" id="CAP44038.1"/>
    </source>
</evidence>
<keyword evidence="1" id="KW-0812">Transmembrane</keyword>
<gene>
    <name evidence="1" type="primary">prtR1</name>
    <name evidence="1" type="ordered locus">Bpet3695</name>
</gene>